<reference evidence="5" key="1">
    <citation type="submission" date="2016-10" db="EMBL/GenBank/DDBJ databases">
        <authorList>
            <person name="Varghese N."/>
            <person name="Submissions S."/>
        </authorList>
    </citation>
    <scope>NUCLEOTIDE SEQUENCE [LARGE SCALE GENOMIC DNA]</scope>
    <source>
        <strain evidence="5">DSM 19110</strain>
    </source>
</reference>
<dbReference type="InterPro" id="IPR012910">
    <property type="entry name" value="Plug_dom"/>
</dbReference>
<dbReference type="SUPFAM" id="SSF49464">
    <property type="entry name" value="Carboxypeptidase regulatory domain-like"/>
    <property type="match status" value="1"/>
</dbReference>
<dbReference type="InterPro" id="IPR037066">
    <property type="entry name" value="Plug_dom_sf"/>
</dbReference>
<keyword evidence="1" id="KW-0472">Membrane</keyword>
<dbReference type="Gene3D" id="2.170.130.10">
    <property type="entry name" value="TonB-dependent receptor, plug domain"/>
    <property type="match status" value="1"/>
</dbReference>
<feature type="chain" id="PRO_5010343346" evidence="2">
    <location>
        <begin position="30"/>
        <end position="1128"/>
    </location>
</feature>
<dbReference type="InterPro" id="IPR023997">
    <property type="entry name" value="TonB-dep_OMP_SusC/RagA_CS"/>
</dbReference>
<dbReference type="Gene3D" id="3.55.50.30">
    <property type="match status" value="1"/>
</dbReference>
<dbReference type="SUPFAM" id="SSF56935">
    <property type="entry name" value="Porins"/>
    <property type="match status" value="1"/>
</dbReference>
<protein>
    <submittedName>
        <fullName evidence="4">TonB-linked outer membrane protein, SusC/RagA family</fullName>
    </submittedName>
</protein>
<dbReference type="Pfam" id="PF13715">
    <property type="entry name" value="CarbopepD_reg_2"/>
    <property type="match status" value="1"/>
</dbReference>
<name>A0A1G9Y843_9SPHI</name>
<dbReference type="Pfam" id="PF07715">
    <property type="entry name" value="Plug"/>
    <property type="match status" value="1"/>
</dbReference>
<dbReference type="Proteomes" id="UP000183200">
    <property type="component" value="Unassembled WGS sequence"/>
</dbReference>
<dbReference type="GO" id="GO:0009279">
    <property type="term" value="C:cell outer membrane"/>
    <property type="evidence" value="ECO:0007669"/>
    <property type="project" value="UniProtKB-SubCell"/>
</dbReference>
<keyword evidence="1" id="KW-0998">Cell outer membrane</keyword>
<evidence type="ECO:0000313" key="5">
    <source>
        <dbReference type="Proteomes" id="UP000183200"/>
    </source>
</evidence>
<gene>
    <name evidence="4" type="ORF">SAMN05421820_10631</name>
</gene>
<keyword evidence="5" id="KW-1185">Reference proteome</keyword>
<evidence type="ECO:0000259" key="3">
    <source>
        <dbReference type="Pfam" id="PF07715"/>
    </source>
</evidence>
<evidence type="ECO:0000256" key="1">
    <source>
        <dbReference type="PROSITE-ProRule" id="PRU01360"/>
    </source>
</evidence>
<dbReference type="NCBIfam" id="TIGR04056">
    <property type="entry name" value="OMP_RagA_SusC"/>
    <property type="match status" value="1"/>
</dbReference>
<proteinExistence type="inferred from homology"/>
<feature type="domain" description="TonB-dependent receptor plug" evidence="3">
    <location>
        <begin position="214"/>
        <end position="321"/>
    </location>
</feature>
<dbReference type="InterPro" id="IPR008969">
    <property type="entry name" value="CarboxyPept-like_regulatory"/>
</dbReference>
<keyword evidence="2" id="KW-0732">Signal</keyword>
<dbReference type="InterPro" id="IPR023996">
    <property type="entry name" value="TonB-dep_OMP_SusC/RagA"/>
</dbReference>
<evidence type="ECO:0000313" key="4">
    <source>
        <dbReference type="EMBL" id="SDN05254.1"/>
    </source>
</evidence>
<dbReference type="RefSeq" id="WP_172664856.1">
    <property type="nucleotide sequence ID" value="NZ_FNGY01000006.1"/>
</dbReference>
<dbReference type="NCBIfam" id="TIGR04057">
    <property type="entry name" value="SusC_RagA_signa"/>
    <property type="match status" value="1"/>
</dbReference>
<dbReference type="Gene3D" id="2.60.40.1120">
    <property type="entry name" value="Carboxypeptidase-like, regulatory domain"/>
    <property type="match status" value="1"/>
</dbReference>
<feature type="signal peptide" evidence="2">
    <location>
        <begin position="1"/>
        <end position="29"/>
    </location>
</feature>
<keyword evidence="1" id="KW-0813">Transport</keyword>
<comment type="subcellular location">
    <subcellularLocation>
        <location evidence="1">Cell outer membrane</location>
        <topology evidence="1">Multi-pass membrane protein</topology>
    </subcellularLocation>
</comment>
<keyword evidence="1" id="KW-0812">Transmembrane</keyword>
<dbReference type="InterPro" id="IPR039426">
    <property type="entry name" value="TonB-dep_rcpt-like"/>
</dbReference>
<comment type="similarity">
    <text evidence="1">Belongs to the TonB-dependent receptor family.</text>
</comment>
<organism evidence="4 5">
    <name type="scientific">Pedobacter steynii</name>
    <dbReference type="NCBI Taxonomy" id="430522"/>
    <lineage>
        <taxon>Bacteria</taxon>
        <taxon>Pseudomonadati</taxon>
        <taxon>Bacteroidota</taxon>
        <taxon>Sphingobacteriia</taxon>
        <taxon>Sphingobacteriales</taxon>
        <taxon>Sphingobacteriaceae</taxon>
        <taxon>Pedobacter</taxon>
    </lineage>
</organism>
<dbReference type="AlphaFoldDB" id="A0A1G9Y843"/>
<dbReference type="PROSITE" id="PS52016">
    <property type="entry name" value="TONB_DEPENDENT_REC_3"/>
    <property type="match status" value="1"/>
</dbReference>
<keyword evidence="1" id="KW-1134">Transmembrane beta strand</keyword>
<dbReference type="EMBL" id="FNGY01000006">
    <property type="protein sequence ID" value="SDN05254.1"/>
    <property type="molecule type" value="Genomic_DNA"/>
</dbReference>
<accession>A0A1G9Y843</accession>
<evidence type="ECO:0000256" key="2">
    <source>
        <dbReference type="SAM" id="SignalP"/>
    </source>
</evidence>
<sequence length="1128" mass="124737">MPRGYIIKFLATMKLIAVFLIAGMLQVSAAGFAQRFNYIKKNTSLKQLFNEINKQTGYDIIWSKRNIKNTRNINADFQGTPLEEVLKIALKDQPLSYTIKGKMIIIRKQTPVTDNFASLIKVIDIKGRVLDENGKPLSGASIKVKSSTKGTTSDGNGEFSLQGIAENAELIVSFLGYTTKEVKATSDPMTISLSPQQNELENVVISVGYGTQKKINITSAISTVSGKEMDKIPSSSLSNVLAGRLAGMHVRTATGAPGAGSGVRIRASASWNASDPLFVIDGVIRDKTSFDALDPNEVDQISALKDAASAAVYGSRAANGVILVTTKKGAPGKAQVEYNSIFTMDKASSYPEYIDMKTALKTTQAAIGGVSDEEIDWVLKANPGGMANFNAVYQDPASQKHSLSISGGSEKLTYYLGGSFFNDKAFLPNTKYNRYNLRSNISSNITRDLTLSLNLATTYGTKNRFNFLTDNSDDLGGLWPKLLYFDVFSIPYMDGKPVNPGWLGNLPEMIKNSGYLRNNNQQIDALMKVDYRVPFVQGLSLHASFSKNINNSFDKIYGEKQTIYNFKRTGPNSLIVTNEILSSTKSGNPEVEYLTNQYTKSDSYQLNTQINYDRTFGKHHLAATGIYEQYEYQSYNFSMTRNNFPLFPVDQFFAASKNNSDWRTGGEEKQDGRLSYIGRVIYEYAGKYFFSGSIRRDGSIKFAPDQRWGWFPSVSGGWLASEENWYKSSKLYNTINMIKLRASYGITGDDGIGGWKWLDQYNIQKGTYYMGNPATALPRISYGGLPAAHLTWEKSESTNIGLDLKIKDRFTFTTELWKKHTYDILGERVLVLPSEFGAKLPASNYGIGDAKGIEFELGYNSNPERAFTYNLKGTFGLATTKTILKDHASNAQPFDNPEGKTASYSTGYRATGILRAPSDIDKLPANYTIMGAKPELGMMNFEDISGPAGQPDGKIDGYDKIVLGKYMGSNNAPISFGLLMNFAYKGFTLDMLFAGSAGFDLTYNDSWGRNFGGGGKIPVYHADSWTAENPGGSTPKLYAWGDSRANGYTEASTFNTYNASFVRMKYLNLGYNIPKSVLKITGINNVKLYTSTTNLFYLSKFKFYDPELNGFGSYPIMRSFILGLNIQF</sequence>